<feature type="binding site" evidence="11">
    <location>
        <begin position="33"/>
        <end position="40"/>
    </location>
    <ligand>
        <name>ATP</name>
        <dbReference type="ChEBI" id="CHEBI:30616"/>
    </ligand>
</feature>
<feature type="domain" description="UvrD-like helicase ATP-binding" evidence="15">
    <location>
        <begin position="12"/>
        <end position="284"/>
    </location>
</feature>
<dbReference type="GO" id="GO:0016787">
    <property type="term" value="F:hydrolase activity"/>
    <property type="evidence" value="ECO:0007669"/>
    <property type="project" value="UniProtKB-UniRule"/>
</dbReference>
<evidence type="ECO:0000313" key="18">
    <source>
        <dbReference type="Proteomes" id="UP000801864"/>
    </source>
</evidence>
<dbReference type="Gene3D" id="3.40.50.300">
    <property type="entry name" value="P-loop containing nucleotide triphosphate hydrolases"/>
    <property type="match status" value="2"/>
</dbReference>
<keyword evidence="6" id="KW-0238">DNA-binding</keyword>
<proteinExistence type="inferred from homology"/>
<evidence type="ECO:0000256" key="2">
    <source>
        <dbReference type="ARBA" id="ARBA00022741"/>
    </source>
</evidence>
<dbReference type="InterPro" id="IPR000212">
    <property type="entry name" value="DNA_helicase_UvrD/REP"/>
</dbReference>
<dbReference type="CDD" id="cd18807">
    <property type="entry name" value="SF1_C_UvrD"/>
    <property type="match status" value="1"/>
</dbReference>
<sequence>MTAAQAENPILKSLNAAQRRAVTSNASTVAILAGPGSGKTHTLTSRVVWLVQQTGYRPSDIVVATFTVKAAREMKERIGKVLGPDCERKIVLGTFHSIARRYLSAYGKHIGLDSKFGIADDGDSRAVIQRICKRHDFNIDPGYARSWISKKKAKGYATEPASKKKQPENPSLNECYREYQEHLERSNLLDYDDLLVRCVELLREYPACVSNIQAVLIDEYQDTNGIQYELMKLFAQARQRITIVGDPDQSIYGWRSAEIRNLYRLLRDYPDTDEISLEENYRSSQSILDVSLTVIQQDKKRYQKVLLPVHTKGARPVLRKLKSSAAEGDWIVSEIKRAVMMFGDMLTYEDVAILLRSASLSRHIEAALGKSGLAYRMIGGHKFYERKEIKILLDYLRAIYQPDNNDAIARIINVPRRGIGDTTIKRLIEEAEQLKISLWSLLRKHCQGSRKATTKILPKMEQKLNTELLRIISNLQAQAQQITEDSQHTLVDLIEKLLSQLDFKQYLESEYPEDHEQRWQSVQEFLSLANDFVRDAANLEDEMLPEIENVDQVRDDSILGRFLANVALASDAQKNDVGAEKKAVITISTIHAAKGLEWPIVFVPSVYAGSIPHSRAEDLDEERRLLYVAMTRAQALLYLSCPLYGSQGMGTKVELSPFVSPFASSAFAKQGASFNRPVLEGVAKILGRELPSEKAIFAKLPTMFSPEDNLFPVDPIDTRDAESLEDTEGYRPKGPKRQRLNNQGYGNDDEEAAEERSWKKEYSTTMEQASNFTMASLPGFMSAGAHQNALSAAAAAEAEKAAAAKKAVKMGTTRRKADQSSLLGFVTTASKKPAAPGSGFGGPDASMARYQLAASRSAARMAAETKAPELPKLPAVDPSLAKHKLASGNALNRPTVIKKEDEESSKKRYHCFSSSPPRPAGAEEVKEEQQATTQDISAPDRPATSFHRTTFVSAASRGGVRRPVGLATRAAFSTSARTFKPADASSSASARSWRNLSPQSRRYIAYAVATCLAVDGYLVYNYAPWIMGLEKKD</sequence>
<dbReference type="GO" id="GO:0005634">
    <property type="term" value="C:nucleus"/>
    <property type="evidence" value="ECO:0007669"/>
    <property type="project" value="TreeGrafter"/>
</dbReference>
<evidence type="ECO:0000256" key="13">
    <source>
        <dbReference type="SAM" id="MobiDB-lite"/>
    </source>
</evidence>
<organism evidence="17 18">
    <name type="scientific">Trichoderma lentiforme</name>
    <dbReference type="NCBI Taxonomy" id="1567552"/>
    <lineage>
        <taxon>Eukaryota</taxon>
        <taxon>Fungi</taxon>
        <taxon>Dikarya</taxon>
        <taxon>Ascomycota</taxon>
        <taxon>Pezizomycotina</taxon>
        <taxon>Sordariomycetes</taxon>
        <taxon>Hypocreomycetidae</taxon>
        <taxon>Hypocreales</taxon>
        <taxon>Hypocreaceae</taxon>
        <taxon>Trichoderma</taxon>
    </lineage>
</organism>
<dbReference type="PROSITE" id="PS51198">
    <property type="entry name" value="UVRD_HELICASE_ATP_BIND"/>
    <property type="match status" value="1"/>
</dbReference>
<evidence type="ECO:0000256" key="1">
    <source>
        <dbReference type="ARBA" id="ARBA00009922"/>
    </source>
</evidence>
<feature type="compositionally biased region" description="Basic and acidic residues" evidence="13">
    <location>
        <begin position="897"/>
        <end position="906"/>
    </location>
</feature>
<keyword evidence="7" id="KW-0413">Isomerase</keyword>
<dbReference type="Pfam" id="PF00580">
    <property type="entry name" value="UvrD-helicase"/>
    <property type="match status" value="1"/>
</dbReference>
<dbReference type="Gene3D" id="1.10.10.160">
    <property type="match status" value="1"/>
</dbReference>
<gene>
    <name evidence="17" type="ORF">CFAM422_006511</name>
</gene>
<dbReference type="InterPro" id="IPR014016">
    <property type="entry name" value="UvrD-like_ATP-bd"/>
</dbReference>
<keyword evidence="5 11" id="KW-0067">ATP-binding</keyword>
<dbReference type="PANTHER" id="PTHR11070:SF2">
    <property type="entry name" value="ATP-DEPENDENT DNA HELICASE SRS2"/>
    <property type="match status" value="1"/>
</dbReference>
<keyword evidence="4 11" id="KW-0347">Helicase</keyword>
<feature type="region of interest" description="Disordered" evidence="13">
    <location>
        <begin position="884"/>
        <end position="944"/>
    </location>
</feature>
<feature type="domain" description="RGS" evidence="14">
    <location>
        <begin position="489"/>
        <end position="564"/>
    </location>
</feature>
<dbReference type="PANTHER" id="PTHR11070">
    <property type="entry name" value="UVRD / RECB / PCRA DNA HELICASE FAMILY MEMBER"/>
    <property type="match status" value="1"/>
</dbReference>
<keyword evidence="12" id="KW-0175">Coiled coil</keyword>
<feature type="domain" description="UvrD-like helicase C-terminal" evidence="16">
    <location>
        <begin position="285"/>
        <end position="595"/>
    </location>
</feature>
<dbReference type="AlphaFoldDB" id="A0A9P4XEC9"/>
<evidence type="ECO:0000256" key="12">
    <source>
        <dbReference type="SAM" id="Coils"/>
    </source>
</evidence>
<dbReference type="Gene3D" id="1.10.486.10">
    <property type="entry name" value="PCRA, domain 4"/>
    <property type="match status" value="1"/>
</dbReference>
<dbReference type="InterPro" id="IPR016137">
    <property type="entry name" value="RGS"/>
</dbReference>
<dbReference type="Proteomes" id="UP000801864">
    <property type="component" value="Unassembled WGS sequence"/>
</dbReference>
<evidence type="ECO:0000256" key="8">
    <source>
        <dbReference type="ARBA" id="ARBA00034617"/>
    </source>
</evidence>
<evidence type="ECO:0000259" key="14">
    <source>
        <dbReference type="PROSITE" id="PS50132"/>
    </source>
</evidence>
<accession>A0A9P4XEC9</accession>
<dbReference type="Pfam" id="PF13361">
    <property type="entry name" value="UvrD_C"/>
    <property type="match status" value="1"/>
</dbReference>
<evidence type="ECO:0000256" key="3">
    <source>
        <dbReference type="ARBA" id="ARBA00022801"/>
    </source>
</evidence>
<keyword evidence="2 11" id="KW-0547">Nucleotide-binding</keyword>
<dbReference type="EMBL" id="QLNT01000010">
    <property type="protein sequence ID" value="KAF3071726.1"/>
    <property type="molecule type" value="Genomic_DNA"/>
</dbReference>
<evidence type="ECO:0000256" key="7">
    <source>
        <dbReference type="ARBA" id="ARBA00023235"/>
    </source>
</evidence>
<dbReference type="GO" id="GO:0043138">
    <property type="term" value="F:3'-5' DNA helicase activity"/>
    <property type="evidence" value="ECO:0007669"/>
    <property type="project" value="UniProtKB-EC"/>
</dbReference>
<dbReference type="InterPro" id="IPR014017">
    <property type="entry name" value="DNA_helicase_UvrD-like_C"/>
</dbReference>
<evidence type="ECO:0000256" key="6">
    <source>
        <dbReference type="ARBA" id="ARBA00023125"/>
    </source>
</evidence>
<evidence type="ECO:0000256" key="10">
    <source>
        <dbReference type="ARBA" id="ARBA00048988"/>
    </source>
</evidence>
<dbReference type="GO" id="GO:0003677">
    <property type="term" value="F:DNA binding"/>
    <property type="evidence" value="ECO:0007669"/>
    <property type="project" value="UniProtKB-KW"/>
</dbReference>
<dbReference type="PROSITE" id="PS51217">
    <property type="entry name" value="UVRD_HELICASE_CTER"/>
    <property type="match status" value="1"/>
</dbReference>
<evidence type="ECO:0000256" key="9">
    <source>
        <dbReference type="ARBA" id="ARBA00034808"/>
    </source>
</evidence>
<evidence type="ECO:0000256" key="4">
    <source>
        <dbReference type="ARBA" id="ARBA00022806"/>
    </source>
</evidence>
<keyword evidence="18" id="KW-1185">Reference proteome</keyword>
<evidence type="ECO:0000259" key="16">
    <source>
        <dbReference type="PROSITE" id="PS51217"/>
    </source>
</evidence>
<name>A0A9P4XEC9_9HYPO</name>
<evidence type="ECO:0000259" key="15">
    <source>
        <dbReference type="PROSITE" id="PS51198"/>
    </source>
</evidence>
<feature type="coiled-coil region" evidence="12">
    <location>
        <begin position="424"/>
        <end position="485"/>
    </location>
</feature>
<feature type="region of interest" description="Disordered" evidence="13">
    <location>
        <begin position="709"/>
        <end position="757"/>
    </location>
</feature>
<dbReference type="GO" id="GO:0000725">
    <property type="term" value="P:recombinational repair"/>
    <property type="evidence" value="ECO:0007669"/>
    <property type="project" value="TreeGrafter"/>
</dbReference>
<comment type="similarity">
    <text evidence="1">Belongs to the helicase family. UvrD subfamily.</text>
</comment>
<dbReference type="SUPFAM" id="SSF52540">
    <property type="entry name" value="P-loop containing nucleoside triphosphate hydrolases"/>
    <property type="match status" value="1"/>
</dbReference>
<evidence type="ECO:0000256" key="11">
    <source>
        <dbReference type="PROSITE-ProRule" id="PRU00560"/>
    </source>
</evidence>
<dbReference type="PROSITE" id="PS50132">
    <property type="entry name" value="RGS"/>
    <property type="match status" value="1"/>
</dbReference>
<dbReference type="InterPro" id="IPR027417">
    <property type="entry name" value="P-loop_NTPase"/>
</dbReference>
<dbReference type="InterPro" id="IPR013986">
    <property type="entry name" value="DExx_box_DNA_helicase_dom_sf"/>
</dbReference>
<evidence type="ECO:0000313" key="17">
    <source>
        <dbReference type="EMBL" id="KAF3071726.1"/>
    </source>
</evidence>
<comment type="caution">
    <text evidence="17">The sequence shown here is derived from an EMBL/GenBank/DDBJ whole genome shotgun (WGS) entry which is preliminary data.</text>
</comment>
<keyword evidence="3 11" id="KW-0378">Hydrolase</keyword>
<dbReference type="EC" id="5.6.2.4" evidence="9"/>
<dbReference type="CDD" id="cd17932">
    <property type="entry name" value="DEXQc_UvrD"/>
    <property type="match status" value="1"/>
</dbReference>
<reference evidence="17 18" key="1">
    <citation type="submission" date="2018-06" db="EMBL/GenBank/DDBJ databases">
        <title>Genome analysis of cellulolytic fungus Trichoderma lentiforme CFAM-422.</title>
        <authorList>
            <person name="Steindorff A.S."/>
            <person name="Formighieri E.F."/>
            <person name="Midorikawa G.E.O."/>
            <person name="Tamietti M.S."/>
            <person name="Ramos E.Z."/>
            <person name="Silva A.S."/>
            <person name="Bon E.P.S."/>
            <person name="Mendes T.D."/>
            <person name="Damaso M.C.T."/>
            <person name="Favaro L.C.L."/>
        </authorList>
    </citation>
    <scope>NUCLEOTIDE SEQUENCE [LARGE SCALE GENOMIC DNA]</scope>
    <source>
        <strain evidence="17 18">CFAM-422</strain>
    </source>
</reference>
<evidence type="ECO:0000256" key="5">
    <source>
        <dbReference type="ARBA" id="ARBA00022840"/>
    </source>
</evidence>
<comment type="catalytic activity">
    <reaction evidence="10">
        <text>ATP + H2O = ADP + phosphate + H(+)</text>
        <dbReference type="Rhea" id="RHEA:13065"/>
        <dbReference type="ChEBI" id="CHEBI:15377"/>
        <dbReference type="ChEBI" id="CHEBI:15378"/>
        <dbReference type="ChEBI" id="CHEBI:30616"/>
        <dbReference type="ChEBI" id="CHEBI:43474"/>
        <dbReference type="ChEBI" id="CHEBI:456216"/>
        <dbReference type="EC" id="5.6.2.4"/>
    </reaction>
</comment>
<protein>
    <recommendedName>
        <fullName evidence="9">DNA 3'-5' helicase</fullName>
        <ecNumber evidence="9">5.6.2.4</ecNumber>
    </recommendedName>
</protein>
<dbReference type="GO" id="GO:0005524">
    <property type="term" value="F:ATP binding"/>
    <property type="evidence" value="ECO:0007669"/>
    <property type="project" value="UniProtKB-UniRule"/>
</dbReference>
<comment type="catalytic activity">
    <reaction evidence="8">
        <text>Couples ATP hydrolysis with the unwinding of duplex DNA by translocating in the 3'-5' direction.</text>
        <dbReference type="EC" id="5.6.2.4"/>
    </reaction>
</comment>